<dbReference type="CDD" id="cd06558">
    <property type="entry name" value="crotonase-like"/>
    <property type="match status" value="1"/>
</dbReference>
<evidence type="ECO:0000313" key="2">
    <source>
        <dbReference type="EMBL" id="ABM60316.1"/>
    </source>
</evidence>
<protein>
    <submittedName>
        <fullName evidence="2">Enoyl-CoA hydratase/isomerase</fullName>
    </submittedName>
</protein>
<evidence type="ECO:0000256" key="1">
    <source>
        <dbReference type="ARBA" id="ARBA00005254"/>
    </source>
</evidence>
<dbReference type="InterPro" id="IPR029045">
    <property type="entry name" value="ClpP/crotonase-like_dom_sf"/>
</dbReference>
<dbReference type="HOGENOM" id="CLU_009834_7_3_4"/>
<dbReference type="PANTHER" id="PTHR11941">
    <property type="entry name" value="ENOYL-COA HYDRATASE-RELATED"/>
    <property type="match status" value="1"/>
</dbReference>
<dbReference type="Proteomes" id="UP000000374">
    <property type="component" value="Chromosome"/>
</dbReference>
<accession>A1WRQ9</accession>
<dbReference type="GO" id="GO:0016853">
    <property type="term" value="F:isomerase activity"/>
    <property type="evidence" value="ECO:0007669"/>
    <property type="project" value="UniProtKB-KW"/>
</dbReference>
<dbReference type="Gene3D" id="3.90.226.10">
    <property type="entry name" value="2-enoyl-CoA Hydratase, Chain A, domain 1"/>
    <property type="match status" value="1"/>
</dbReference>
<name>A1WRQ9_VEREI</name>
<keyword evidence="2" id="KW-0413">Isomerase</keyword>
<keyword evidence="3" id="KW-1185">Reference proteome</keyword>
<dbReference type="GeneID" id="76462908"/>
<dbReference type="PANTHER" id="PTHR11941:SF171">
    <property type="entry name" value="SD19268P"/>
    <property type="match status" value="1"/>
</dbReference>
<dbReference type="eggNOG" id="COG1024">
    <property type="taxonomic scope" value="Bacteria"/>
</dbReference>
<dbReference type="GO" id="GO:0006635">
    <property type="term" value="P:fatty acid beta-oxidation"/>
    <property type="evidence" value="ECO:0007669"/>
    <property type="project" value="TreeGrafter"/>
</dbReference>
<gene>
    <name evidence="2" type="ordered locus">Veis_4618</name>
</gene>
<dbReference type="NCBIfam" id="NF004795">
    <property type="entry name" value="PRK06143.1"/>
    <property type="match status" value="1"/>
</dbReference>
<dbReference type="EMBL" id="CP000542">
    <property type="protein sequence ID" value="ABM60316.1"/>
    <property type="molecule type" value="Genomic_DNA"/>
</dbReference>
<dbReference type="SUPFAM" id="SSF52096">
    <property type="entry name" value="ClpP/crotonase"/>
    <property type="match status" value="1"/>
</dbReference>
<dbReference type="OrthoDB" id="370015at2"/>
<dbReference type="STRING" id="391735.Veis_4618"/>
<dbReference type="InterPro" id="IPR001753">
    <property type="entry name" value="Enoyl-CoA_hydra/iso"/>
</dbReference>
<dbReference type="KEGG" id="vei:Veis_4618"/>
<comment type="similarity">
    <text evidence="1">Belongs to the enoyl-CoA hydratase/isomerase family.</text>
</comment>
<organism evidence="2 3">
    <name type="scientific">Verminephrobacter eiseniae (strain EF01-2)</name>
    <dbReference type="NCBI Taxonomy" id="391735"/>
    <lineage>
        <taxon>Bacteria</taxon>
        <taxon>Pseudomonadati</taxon>
        <taxon>Pseudomonadota</taxon>
        <taxon>Betaproteobacteria</taxon>
        <taxon>Burkholderiales</taxon>
        <taxon>Comamonadaceae</taxon>
        <taxon>Verminephrobacter</taxon>
    </lineage>
</organism>
<evidence type="ECO:0000313" key="3">
    <source>
        <dbReference type="Proteomes" id="UP000000374"/>
    </source>
</evidence>
<sequence length="264" mass="28495">MNTAIPEFRHSRVTRDARGIYTLHIEGIKSLNILSTPVTLGVTQACRWIAAQPDAKAVVLRGINDKAFVGGANIFEMAELEPASARAFISCLRDLCDAVREIPVPTIARIAGLCLGAGLELAASCDIRLSAHNGVFGMPEVRIGIPSVIHAVLLPAIIGPGPTNWLLLTGETVNAEQAKQWGFLEFTCELDQLDALVEHSVAPIAASGPRAVRAQKTLLRHWESDSIPVGLDRSVQMFGASFETNEPREFMAPFLARKREGVAP</sequence>
<dbReference type="Pfam" id="PF00378">
    <property type="entry name" value="ECH_1"/>
    <property type="match status" value="1"/>
</dbReference>
<dbReference type="AlphaFoldDB" id="A1WRQ9"/>
<proteinExistence type="inferred from homology"/>
<dbReference type="RefSeq" id="WP_011812299.1">
    <property type="nucleotide sequence ID" value="NC_008786.1"/>
</dbReference>
<reference evidence="3" key="1">
    <citation type="submission" date="2006-12" db="EMBL/GenBank/DDBJ databases">
        <title>Complete sequence of chromosome 1 of Verminephrobacter eiseniae EF01-2.</title>
        <authorList>
            <person name="Copeland A."/>
            <person name="Lucas S."/>
            <person name="Lapidus A."/>
            <person name="Barry K."/>
            <person name="Detter J.C."/>
            <person name="Glavina del Rio T."/>
            <person name="Dalin E."/>
            <person name="Tice H."/>
            <person name="Pitluck S."/>
            <person name="Chertkov O."/>
            <person name="Brettin T."/>
            <person name="Bruce D."/>
            <person name="Han C."/>
            <person name="Tapia R."/>
            <person name="Gilna P."/>
            <person name="Schmutz J."/>
            <person name="Larimer F."/>
            <person name="Land M."/>
            <person name="Hauser L."/>
            <person name="Kyrpides N."/>
            <person name="Kim E."/>
            <person name="Stahl D."/>
            <person name="Richardson P."/>
        </authorList>
    </citation>
    <scope>NUCLEOTIDE SEQUENCE [LARGE SCALE GENOMIC DNA]</scope>
    <source>
        <strain evidence="3">EF01-2</strain>
    </source>
</reference>